<reference evidence="9" key="2">
    <citation type="submission" date="2015-01" db="EMBL/GenBank/DDBJ databases">
        <title>Evolutionary Origins and Diversification of the Mycorrhizal Mutualists.</title>
        <authorList>
            <consortium name="DOE Joint Genome Institute"/>
            <consortium name="Mycorrhizal Genomics Consortium"/>
            <person name="Kohler A."/>
            <person name="Kuo A."/>
            <person name="Nagy L.G."/>
            <person name="Floudas D."/>
            <person name="Copeland A."/>
            <person name="Barry K.W."/>
            <person name="Cichocki N."/>
            <person name="Veneault-Fourrey C."/>
            <person name="LaButti K."/>
            <person name="Lindquist E.A."/>
            <person name="Lipzen A."/>
            <person name="Lundell T."/>
            <person name="Morin E."/>
            <person name="Murat C."/>
            <person name="Riley R."/>
            <person name="Ohm R."/>
            <person name="Sun H."/>
            <person name="Tunlid A."/>
            <person name="Henrissat B."/>
            <person name="Grigoriev I.V."/>
            <person name="Hibbett D.S."/>
            <person name="Martin F."/>
        </authorList>
    </citation>
    <scope>NUCLEOTIDE SEQUENCE [LARGE SCALE GENOMIC DNA]</scope>
    <source>
        <strain evidence="9">UH-Slu-Lm8-n1</strain>
    </source>
</reference>
<accession>A0A0C9ZW93</accession>
<keyword evidence="3" id="KW-0349">Heme</keyword>
<evidence type="ECO:0000256" key="2">
    <source>
        <dbReference type="ARBA" id="ARBA00010617"/>
    </source>
</evidence>
<dbReference type="InterPro" id="IPR001128">
    <property type="entry name" value="Cyt_P450"/>
</dbReference>
<dbReference type="GO" id="GO:0005506">
    <property type="term" value="F:iron ion binding"/>
    <property type="evidence" value="ECO:0007669"/>
    <property type="project" value="InterPro"/>
</dbReference>
<dbReference type="Proteomes" id="UP000054485">
    <property type="component" value="Unassembled WGS sequence"/>
</dbReference>
<evidence type="ECO:0000313" key="9">
    <source>
        <dbReference type="Proteomes" id="UP000054485"/>
    </source>
</evidence>
<dbReference type="GO" id="GO:0016705">
    <property type="term" value="F:oxidoreductase activity, acting on paired donors, with incorporation or reduction of molecular oxygen"/>
    <property type="evidence" value="ECO:0007669"/>
    <property type="project" value="InterPro"/>
</dbReference>
<dbReference type="GO" id="GO:0020037">
    <property type="term" value="F:heme binding"/>
    <property type="evidence" value="ECO:0007669"/>
    <property type="project" value="InterPro"/>
</dbReference>
<dbReference type="InterPro" id="IPR036396">
    <property type="entry name" value="Cyt_P450_sf"/>
</dbReference>
<dbReference type="Gene3D" id="1.10.630.10">
    <property type="entry name" value="Cytochrome P450"/>
    <property type="match status" value="1"/>
</dbReference>
<evidence type="ECO:0008006" key="10">
    <source>
        <dbReference type="Google" id="ProtNLM"/>
    </source>
</evidence>
<sequence length="97" mass="10629">MVSDNLQRMEKPDHTSNPIFETALKDAAATAIIGSYETTTSALMTFALAMVLYPEVQRRAQAEIDSVVGEDCLPTFEDRASLPWTAMGSSVQLPTYN</sequence>
<dbReference type="HOGENOM" id="CLU_001570_2_2_1"/>
<protein>
    <recommendedName>
        <fullName evidence="10">Cytochrome P450</fullName>
    </recommendedName>
</protein>
<keyword evidence="9" id="KW-1185">Reference proteome</keyword>
<dbReference type="GO" id="GO:0004497">
    <property type="term" value="F:monooxygenase activity"/>
    <property type="evidence" value="ECO:0007669"/>
    <property type="project" value="UniProtKB-KW"/>
</dbReference>
<evidence type="ECO:0000313" key="8">
    <source>
        <dbReference type="EMBL" id="KIK33706.1"/>
    </source>
</evidence>
<keyword evidence="7" id="KW-0503">Monooxygenase</keyword>
<proteinExistence type="inferred from homology"/>
<evidence type="ECO:0000256" key="6">
    <source>
        <dbReference type="ARBA" id="ARBA00023004"/>
    </source>
</evidence>
<evidence type="ECO:0000256" key="7">
    <source>
        <dbReference type="ARBA" id="ARBA00023033"/>
    </source>
</evidence>
<keyword evidence="5" id="KW-0560">Oxidoreductase</keyword>
<dbReference type="PANTHER" id="PTHR46300:SF7">
    <property type="entry name" value="P450, PUTATIVE (EUROFUNG)-RELATED"/>
    <property type="match status" value="1"/>
</dbReference>
<evidence type="ECO:0000256" key="4">
    <source>
        <dbReference type="ARBA" id="ARBA00022723"/>
    </source>
</evidence>
<dbReference type="STRING" id="930992.A0A0C9ZW93"/>
<dbReference type="AlphaFoldDB" id="A0A0C9ZW93"/>
<dbReference type="InParanoid" id="A0A0C9ZW93"/>
<evidence type="ECO:0000256" key="1">
    <source>
        <dbReference type="ARBA" id="ARBA00001971"/>
    </source>
</evidence>
<organism evidence="8 9">
    <name type="scientific">Suillus luteus UH-Slu-Lm8-n1</name>
    <dbReference type="NCBI Taxonomy" id="930992"/>
    <lineage>
        <taxon>Eukaryota</taxon>
        <taxon>Fungi</taxon>
        <taxon>Dikarya</taxon>
        <taxon>Basidiomycota</taxon>
        <taxon>Agaricomycotina</taxon>
        <taxon>Agaricomycetes</taxon>
        <taxon>Agaricomycetidae</taxon>
        <taxon>Boletales</taxon>
        <taxon>Suillineae</taxon>
        <taxon>Suillaceae</taxon>
        <taxon>Suillus</taxon>
    </lineage>
</organism>
<dbReference type="PANTHER" id="PTHR46300">
    <property type="entry name" value="P450, PUTATIVE (EUROFUNG)-RELATED-RELATED"/>
    <property type="match status" value="1"/>
</dbReference>
<keyword evidence="4" id="KW-0479">Metal-binding</keyword>
<dbReference type="InterPro" id="IPR050364">
    <property type="entry name" value="Cytochrome_P450_fung"/>
</dbReference>
<comment type="cofactor">
    <cofactor evidence="1">
        <name>heme</name>
        <dbReference type="ChEBI" id="CHEBI:30413"/>
    </cofactor>
</comment>
<dbReference type="OrthoDB" id="2789670at2759"/>
<name>A0A0C9ZW93_9AGAM</name>
<comment type="similarity">
    <text evidence="2">Belongs to the cytochrome P450 family.</text>
</comment>
<gene>
    <name evidence="8" type="ORF">CY34DRAFT_18200</name>
</gene>
<reference evidence="8 9" key="1">
    <citation type="submission" date="2014-04" db="EMBL/GenBank/DDBJ databases">
        <authorList>
            <consortium name="DOE Joint Genome Institute"/>
            <person name="Kuo A."/>
            <person name="Ruytinx J."/>
            <person name="Rineau F."/>
            <person name="Colpaert J."/>
            <person name="Kohler A."/>
            <person name="Nagy L.G."/>
            <person name="Floudas D."/>
            <person name="Copeland A."/>
            <person name="Barry K.W."/>
            <person name="Cichocki N."/>
            <person name="Veneault-Fourrey C."/>
            <person name="LaButti K."/>
            <person name="Lindquist E.A."/>
            <person name="Lipzen A."/>
            <person name="Lundell T."/>
            <person name="Morin E."/>
            <person name="Murat C."/>
            <person name="Sun H."/>
            <person name="Tunlid A."/>
            <person name="Henrissat B."/>
            <person name="Grigoriev I.V."/>
            <person name="Hibbett D.S."/>
            <person name="Martin F."/>
            <person name="Nordberg H.P."/>
            <person name="Cantor M.N."/>
            <person name="Hua S.X."/>
        </authorList>
    </citation>
    <scope>NUCLEOTIDE SEQUENCE [LARGE SCALE GENOMIC DNA]</scope>
    <source>
        <strain evidence="8 9">UH-Slu-Lm8-n1</strain>
    </source>
</reference>
<keyword evidence="6" id="KW-0408">Iron</keyword>
<dbReference type="EMBL" id="KN835884">
    <property type="protein sequence ID" value="KIK33706.1"/>
    <property type="molecule type" value="Genomic_DNA"/>
</dbReference>
<dbReference type="Pfam" id="PF00067">
    <property type="entry name" value="p450"/>
    <property type="match status" value="1"/>
</dbReference>
<evidence type="ECO:0000256" key="5">
    <source>
        <dbReference type="ARBA" id="ARBA00023002"/>
    </source>
</evidence>
<evidence type="ECO:0000256" key="3">
    <source>
        <dbReference type="ARBA" id="ARBA00022617"/>
    </source>
</evidence>
<dbReference type="SUPFAM" id="SSF48264">
    <property type="entry name" value="Cytochrome P450"/>
    <property type="match status" value="1"/>
</dbReference>